<organism evidence="1 2">
    <name type="scientific">Herbihabitans rhizosphaerae</name>
    <dbReference type="NCBI Taxonomy" id="1872711"/>
    <lineage>
        <taxon>Bacteria</taxon>
        <taxon>Bacillati</taxon>
        <taxon>Actinomycetota</taxon>
        <taxon>Actinomycetes</taxon>
        <taxon>Pseudonocardiales</taxon>
        <taxon>Pseudonocardiaceae</taxon>
        <taxon>Herbihabitans</taxon>
    </lineage>
</organism>
<accession>A0A4V2ERX7</accession>
<dbReference type="RefSeq" id="WP_130346835.1">
    <property type="nucleotide sequence ID" value="NZ_SGWQ01000009.1"/>
</dbReference>
<dbReference type="Proteomes" id="UP000294257">
    <property type="component" value="Unassembled WGS sequence"/>
</dbReference>
<evidence type="ECO:0000313" key="1">
    <source>
        <dbReference type="EMBL" id="RZS34407.1"/>
    </source>
</evidence>
<keyword evidence="2" id="KW-1185">Reference proteome</keyword>
<sequence length="102" mass="11469">MTKRIVPDGFTAPRHARDFAEGTGFTFTVLDVHTAEVIGCVYVYPPRDDANVDVTVRSWVRADRAGLDSLLHKEVRAWLARDWPQWTVSSPGREPRGPRPPA</sequence>
<dbReference type="AlphaFoldDB" id="A0A4V2ERX7"/>
<dbReference type="EMBL" id="SGWQ01000009">
    <property type="protein sequence ID" value="RZS34407.1"/>
    <property type="molecule type" value="Genomic_DNA"/>
</dbReference>
<evidence type="ECO:0000313" key="2">
    <source>
        <dbReference type="Proteomes" id="UP000294257"/>
    </source>
</evidence>
<protein>
    <submittedName>
        <fullName evidence="1">Uncharacterized protein</fullName>
    </submittedName>
</protein>
<dbReference type="OrthoDB" id="3774915at2"/>
<reference evidence="1 2" key="1">
    <citation type="submission" date="2019-02" db="EMBL/GenBank/DDBJ databases">
        <title>Genomic Encyclopedia of Type Strains, Phase IV (KMG-IV): sequencing the most valuable type-strain genomes for metagenomic binning, comparative biology and taxonomic classification.</title>
        <authorList>
            <person name="Goeker M."/>
        </authorList>
    </citation>
    <scope>NUCLEOTIDE SEQUENCE [LARGE SCALE GENOMIC DNA]</scope>
    <source>
        <strain evidence="1 2">DSM 101727</strain>
    </source>
</reference>
<gene>
    <name evidence="1" type="ORF">EV193_109198</name>
</gene>
<comment type="caution">
    <text evidence="1">The sequence shown here is derived from an EMBL/GenBank/DDBJ whole genome shotgun (WGS) entry which is preliminary data.</text>
</comment>
<proteinExistence type="predicted"/>
<name>A0A4V2ERX7_9PSEU</name>